<protein>
    <recommendedName>
        <fullName evidence="5">Negatively light-regulated protein</fullName>
    </recommendedName>
</protein>
<dbReference type="EMBL" id="HBER01009314">
    <property type="protein sequence ID" value="CAD8529362.1"/>
    <property type="molecule type" value="Transcribed_RNA"/>
</dbReference>
<evidence type="ECO:0000256" key="1">
    <source>
        <dbReference type="ARBA" id="ARBA00010520"/>
    </source>
</evidence>
<name>A0A7S0IR78_9EUKA</name>
<dbReference type="GO" id="GO:0004864">
    <property type="term" value="F:protein phosphatase inhibitor activity"/>
    <property type="evidence" value="ECO:0007669"/>
    <property type="project" value="TreeGrafter"/>
</dbReference>
<proteinExistence type="inferred from homology"/>
<feature type="region of interest" description="Disordered" evidence="3">
    <location>
        <begin position="46"/>
        <end position="91"/>
    </location>
</feature>
<dbReference type="Pfam" id="PF04667">
    <property type="entry name" value="Endosulfine"/>
    <property type="match status" value="1"/>
</dbReference>
<feature type="compositionally biased region" description="Polar residues" evidence="3">
    <location>
        <begin position="69"/>
        <end position="79"/>
    </location>
</feature>
<comment type="similarity">
    <text evidence="1 2">Belongs to the endosulfine family.</text>
</comment>
<reference evidence="4" key="1">
    <citation type="submission" date="2021-01" db="EMBL/GenBank/DDBJ databases">
        <authorList>
            <person name="Corre E."/>
            <person name="Pelletier E."/>
            <person name="Niang G."/>
            <person name="Scheremetjew M."/>
            <person name="Finn R."/>
            <person name="Kale V."/>
            <person name="Holt S."/>
            <person name="Cochrane G."/>
            <person name="Meng A."/>
            <person name="Brown T."/>
            <person name="Cohen L."/>
        </authorList>
    </citation>
    <scope>NUCLEOTIDE SEQUENCE</scope>
    <source>
        <strain evidence="4">RCC1130</strain>
    </source>
</reference>
<dbReference type="PANTHER" id="PTHR10358:SF6">
    <property type="entry name" value="ENDOSULFINE, ISOFORM A"/>
    <property type="match status" value="1"/>
</dbReference>
<dbReference type="InterPro" id="IPR006760">
    <property type="entry name" value="Endosulphine"/>
</dbReference>
<gene>
    <name evidence="4" type="ORF">CLEP1334_LOCUS4614</name>
</gene>
<dbReference type="AlphaFoldDB" id="A0A7S0IR78"/>
<feature type="compositionally biased region" description="Low complexity" evidence="3">
    <location>
        <begin position="54"/>
        <end position="64"/>
    </location>
</feature>
<evidence type="ECO:0000313" key="4">
    <source>
        <dbReference type="EMBL" id="CAD8529362.1"/>
    </source>
</evidence>
<evidence type="ECO:0000256" key="2">
    <source>
        <dbReference type="RuleBase" id="RU363120"/>
    </source>
</evidence>
<evidence type="ECO:0000256" key="3">
    <source>
        <dbReference type="SAM" id="MobiDB-lite"/>
    </source>
</evidence>
<sequence length="91" mass="10051">MKEEEEKLKKKYGGMLPNKKDVLKKRLKGSDKKYFDSADWAKDLISEGAKEEAAPAPSDALPPSGEVSLDQTTLDQTTFPPEPHQASMQSS</sequence>
<evidence type="ECO:0008006" key="5">
    <source>
        <dbReference type="Google" id="ProtNLM"/>
    </source>
</evidence>
<dbReference type="PANTHER" id="PTHR10358">
    <property type="entry name" value="ENDOSULFINE"/>
    <property type="match status" value="1"/>
</dbReference>
<organism evidence="4">
    <name type="scientific">Calcidiscus leptoporus</name>
    <dbReference type="NCBI Taxonomy" id="127549"/>
    <lineage>
        <taxon>Eukaryota</taxon>
        <taxon>Haptista</taxon>
        <taxon>Haptophyta</taxon>
        <taxon>Prymnesiophyceae</taxon>
        <taxon>Coccolithales</taxon>
        <taxon>Calcidiscaceae</taxon>
        <taxon>Calcidiscus</taxon>
    </lineage>
</organism>
<dbReference type="GO" id="GO:0005737">
    <property type="term" value="C:cytoplasm"/>
    <property type="evidence" value="ECO:0007669"/>
    <property type="project" value="TreeGrafter"/>
</dbReference>
<accession>A0A7S0IR78</accession>